<evidence type="ECO:0000313" key="2">
    <source>
        <dbReference type="Proteomes" id="UP000253426"/>
    </source>
</evidence>
<gene>
    <name evidence="1" type="ORF">DES53_102346</name>
</gene>
<name>A0A366HQM6_9BACT</name>
<dbReference type="Pfam" id="PF13591">
    <property type="entry name" value="MerR_2"/>
    <property type="match status" value="1"/>
</dbReference>
<keyword evidence="2" id="KW-1185">Reference proteome</keyword>
<dbReference type="EMBL" id="QNRR01000002">
    <property type="protein sequence ID" value="RBP45962.1"/>
    <property type="molecule type" value="Genomic_DNA"/>
</dbReference>
<accession>A0A366HQM6</accession>
<dbReference type="AlphaFoldDB" id="A0A366HQM6"/>
<dbReference type="Proteomes" id="UP000253426">
    <property type="component" value="Unassembled WGS sequence"/>
</dbReference>
<organism evidence="1 2">
    <name type="scientific">Roseimicrobium gellanilyticum</name>
    <dbReference type="NCBI Taxonomy" id="748857"/>
    <lineage>
        <taxon>Bacteria</taxon>
        <taxon>Pseudomonadati</taxon>
        <taxon>Verrucomicrobiota</taxon>
        <taxon>Verrucomicrobiia</taxon>
        <taxon>Verrucomicrobiales</taxon>
        <taxon>Verrucomicrobiaceae</taxon>
        <taxon>Roseimicrobium</taxon>
    </lineage>
</organism>
<dbReference type="InterPro" id="IPR009061">
    <property type="entry name" value="DNA-bd_dom_put_sf"/>
</dbReference>
<reference evidence="1 2" key="1">
    <citation type="submission" date="2018-06" db="EMBL/GenBank/DDBJ databases">
        <title>Genomic Encyclopedia of Type Strains, Phase IV (KMG-IV): sequencing the most valuable type-strain genomes for metagenomic binning, comparative biology and taxonomic classification.</title>
        <authorList>
            <person name="Goeker M."/>
        </authorList>
    </citation>
    <scope>NUCLEOTIDE SEQUENCE [LARGE SCALE GENOMIC DNA]</scope>
    <source>
        <strain evidence="1 2">DSM 25532</strain>
    </source>
</reference>
<dbReference type="RefSeq" id="WP_170156920.1">
    <property type="nucleotide sequence ID" value="NZ_QNRR01000002.1"/>
</dbReference>
<dbReference type="Gene3D" id="1.10.1660.10">
    <property type="match status" value="1"/>
</dbReference>
<proteinExistence type="predicted"/>
<dbReference type="SUPFAM" id="SSF46955">
    <property type="entry name" value="Putative DNA-binding domain"/>
    <property type="match status" value="1"/>
</dbReference>
<protein>
    <submittedName>
        <fullName evidence="1">Chaperone modulatory protein CbpM</fullName>
    </submittedName>
</protein>
<sequence length="102" mass="11698">MPDFTEPHSASAHEFYAIETVSEITGTPRHTIAVYCRHGIISPVGEPDEDGWIFDDDAILRLRHVEQLRLQYGMNLAGLRAMTTLMNELEDLRREIRFLRGS</sequence>
<comment type="caution">
    <text evidence="1">The sequence shown here is derived from an EMBL/GenBank/DDBJ whole genome shotgun (WGS) entry which is preliminary data.</text>
</comment>
<evidence type="ECO:0000313" key="1">
    <source>
        <dbReference type="EMBL" id="RBP45962.1"/>
    </source>
</evidence>